<name>A0A8T2T9R7_CERRI</name>
<evidence type="ECO:0000313" key="2">
    <source>
        <dbReference type="EMBL" id="KAH7414614.1"/>
    </source>
</evidence>
<sequence length="82" mass="9505">MMHPFFDRNAETASLLSAVSRGFQISNHHCWIGQRCSNIGTQSDMHTRHADRLTGSRSSRRRRIKKMGHHVRARICERCFPA</sequence>
<feature type="region of interest" description="Disordered" evidence="1">
    <location>
        <begin position="42"/>
        <end position="67"/>
    </location>
</feature>
<gene>
    <name evidence="2" type="ORF">KP509_14G001900</name>
</gene>
<proteinExistence type="predicted"/>
<comment type="caution">
    <text evidence="2">The sequence shown here is derived from an EMBL/GenBank/DDBJ whole genome shotgun (WGS) entry which is preliminary data.</text>
</comment>
<reference evidence="2" key="1">
    <citation type="submission" date="2021-08" db="EMBL/GenBank/DDBJ databases">
        <title>WGS assembly of Ceratopteris richardii.</title>
        <authorList>
            <person name="Marchant D.B."/>
            <person name="Chen G."/>
            <person name="Jenkins J."/>
            <person name="Shu S."/>
            <person name="Leebens-Mack J."/>
            <person name="Grimwood J."/>
            <person name="Schmutz J."/>
            <person name="Soltis P."/>
            <person name="Soltis D."/>
            <person name="Chen Z.-H."/>
        </authorList>
    </citation>
    <scope>NUCLEOTIDE SEQUENCE</scope>
    <source>
        <strain evidence="2">Whitten #5841</strain>
        <tissue evidence="2">Leaf</tissue>
    </source>
</reference>
<dbReference type="Proteomes" id="UP000825935">
    <property type="component" value="Chromosome 14"/>
</dbReference>
<evidence type="ECO:0000313" key="3">
    <source>
        <dbReference type="Proteomes" id="UP000825935"/>
    </source>
</evidence>
<feature type="compositionally biased region" description="Basic and acidic residues" evidence="1">
    <location>
        <begin position="45"/>
        <end position="54"/>
    </location>
</feature>
<protein>
    <submittedName>
        <fullName evidence="2">Uncharacterized protein</fullName>
    </submittedName>
</protein>
<organism evidence="2 3">
    <name type="scientific">Ceratopteris richardii</name>
    <name type="common">Triangle waterfern</name>
    <dbReference type="NCBI Taxonomy" id="49495"/>
    <lineage>
        <taxon>Eukaryota</taxon>
        <taxon>Viridiplantae</taxon>
        <taxon>Streptophyta</taxon>
        <taxon>Embryophyta</taxon>
        <taxon>Tracheophyta</taxon>
        <taxon>Polypodiopsida</taxon>
        <taxon>Polypodiidae</taxon>
        <taxon>Polypodiales</taxon>
        <taxon>Pteridineae</taxon>
        <taxon>Pteridaceae</taxon>
        <taxon>Parkerioideae</taxon>
        <taxon>Ceratopteris</taxon>
    </lineage>
</organism>
<evidence type="ECO:0000256" key="1">
    <source>
        <dbReference type="SAM" id="MobiDB-lite"/>
    </source>
</evidence>
<accession>A0A8T2T9R7</accession>
<dbReference type="AlphaFoldDB" id="A0A8T2T9R7"/>
<dbReference type="EMBL" id="CM035419">
    <property type="protein sequence ID" value="KAH7414614.1"/>
    <property type="molecule type" value="Genomic_DNA"/>
</dbReference>
<feature type="compositionally biased region" description="Basic residues" evidence="1">
    <location>
        <begin position="58"/>
        <end position="67"/>
    </location>
</feature>
<keyword evidence="3" id="KW-1185">Reference proteome</keyword>